<dbReference type="SUPFAM" id="SSF158682">
    <property type="entry name" value="TerB-like"/>
    <property type="match status" value="1"/>
</dbReference>
<sequence length="302" mass="32029">MSDRLDDKTKDRDELARLAEVDGVIADPLKFKRRLRIGEDAYAVLRLKNGLQSLWDTGGVAATGATVAASKVVATTFFASTASGGVLSALGIGAAAATPVGWVLAAAAASGGVYYGVNRLVRRQQAAFVDTIPRFINTPIDLLGMQLLDLLGALALRVARIDGAVAAEERATIQRHFTEEWGYSHDYVAAALDILEAASDQTRVKAVATALAQFQAASPDCNAEAMQAELLIFLREVMEADGVLDEREELAIDAVADVFQKERALTLAKVGRTFSGLGEKTGSAVSSLRKRFGGQSTDEVDA</sequence>
<dbReference type="CDD" id="cd07177">
    <property type="entry name" value="terB_like"/>
    <property type="match status" value="1"/>
</dbReference>
<evidence type="ECO:0000313" key="3">
    <source>
        <dbReference type="Proteomes" id="UP000195766"/>
    </source>
</evidence>
<dbReference type="InterPro" id="IPR029024">
    <property type="entry name" value="TerB-like"/>
</dbReference>
<protein>
    <recommendedName>
        <fullName evidence="1">Co-chaperone DjlA N-terminal domain-containing protein</fullName>
    </recommendedName>
</protein>
<organism evidence="2 3">
    <name type="scientific">Brevundimonas diminuta 3F5N</name>
    <dbReference type="NCBI Taxonomy" id="1255603"/>
    <lineage>
        <taxon>Bacteria</taxon>
        <taxon>Pseudomonadati</taxon>
        <taxon>Pseudomonadota</taxon>
        <taxon>Alphaproteobacteria</taxon>
        <taxon>Caulobacterales</taxon>
        <taxon>Caulobacteraceae</taxon>
        <taxon>Brevundimonas</taxon>
    </lineage>
</organism>
<dbReference type="InterPro" id="IPR007791">
    <property type="entry name" value="DjlA_N"/>
</dbReference>
<dbReference type="Proteomes" id="UP000195766">
    <property type="component" value="Unassembled WGS sequence"/>
</dbReference>
<dbReference type="EMBL" id="FUIE01000045">
    <property type="protein sequence ID" value="SJM61953.1"/>
    <property type="molecule type" value="Genomic_DNA"/>
</dbReference>
<dbReference type="AlphaFoldDB" id="A0A1R4G1K7"/>
<evidence type="ECO:0000313" key="2">
    <source>
        <dbReference type="EMBL" id="SJM61953.1"/>
    </source>
</evidence>
<reference evidence="2 3" key="1">
    <citation type="submission" date="2017-02" db="EMBL/GenBank/DDBJ databases">
        <authorList>
            <person name="Peterson S.W."/>
        </authorList>
    </citation>
    <scope>NUCLEOTIDE SEQUENCE [LARGE SCALE GENOMIC DNA]</scope>
    <source>
        <strain evidence="2 3">3F5N</strain>
    </source>
</reference>
<feature type="domain" description="Co-chaperone DjlA N-terminal" evidence="1">
    <location>
        <begin position="152"/>
        <end position="260"/>
    </location>
</feature>
<proteinExistence type="predicted"/>
<accession>A0A1R4G1K7</accession>
<dbReference type="Pfam" id="PF05099">
    <property type="entry name" value="TerB"/>
    <property type="match status" value="1"/>
</dbReference>
<evidence type="ECO:0000259" key="1">
    <source>
        <dbReference type="Pfam" id="PF05099"/>
    </source>
</evidence>
<gene>
    <name evidence="2" type="ORF">FM111_08610</name>
</gene>
<name>A0A1R4G1K7_BREDI</name>
<dbReference type="RefSeq" id="WP_179205062.1">
    <property type="nucleotide sequence ID" value="NZ_FUIE01000045.1"/>
</dbReference>
<dbReference type="Gene3D" id="1.10.3680.10">
    <property type="entry name" value="TerB-like"/>
    <property type="match status" value="1"/>
</dbReference>